<feature type="transmembrane region" description="Helical" evidence="5">
    <location>
        <begin position="214"/>
        <end position="233"/>
    </location>
</feature>
<keyword evidence="3 5" id="KW-1133">Transmembrane helix</keyword>
<proteinExistence type="predicted"/>
<accession>A0A061BDM3</accession>
<dbReference type="VEuPathDB" id="FungiDB:BON22_5060"/>
<protein>
    <submittedName>
        <fullName evidence="6">CYFA0S21e00320g1_1</fullName>
    </submittedName>
</protein>
<dbReference type="PhylomeDB" id="A0A061BDM3"/>
<gene>
    <name evidence="6" type="ORF">CYFA0S_21e00320g</name>
</gene>
<dbReference type="PANTHER" id="PTHR23502">
    <property type="entry name" value="MAJOR FACILITATOR SUPERFAMILY"/>
    <property type="match status" value="1"/>
</dbReference>
<evidence type="ECO:0000256" key="2">
    <source>
        <dbReference type="ARBA" id="ARBA00022692"/>
    </source>
</evidence>
<dbReference type="GO" id="GO:0005886">
    <property type="term" value="C:plasma membrane"/>
    <property type="evidence" value="ECO:0007669"/>
    <property type="project" value="TreeGrafter"/>
</dbReference>
<dbReference type="Gene3D" id="1.20.1250.20">
    <property type="entry name" value="MFS general substrate transporter like domains"/>
    <property type="match status" value="1"/>
</dbReference>
<sequence>MAIPVNHEAVPGNTTLVDLDGHIKSRHAQGGQADIVLIPTPSDDPDDPLNWTMKRKYLSVFCTVVYVYAIGVPSAAIYSVLSNVSAETGLTLTELNRGTGYMFLFLGLGCAFFQPIALQWGKRPVYLFSTLATCAVSVWAPYTKSNSEWIGSKILQGFFGSPVESLSEISISDIFFEHERATALGVYGIALTTSNYMASVISGFITQGMGWQWVMWWCAVFDGACFLFLFFFMEETNYNRHLNTDKLEVVDGIAIHSNNGEVPAMGDEEQKIDYVVNESSEHSDVENTSESIPTDNNKKKTTTKTFLQRLSITSGRIERFILPHLVVGMFKMAQFPSVLWAGFINGSSLVWFNLLNGTASKILSAEPYNFSASARGLSYLSPVICALIFYFFAAPMSDKIKIWFARRRGGLSFAEDRLWILTIRMVLGLLASIGWGVGAYYGVHWFILVLSMGVLGGSGIFSSITSITYCTDCYYDMSTEAMVIVIVIRNCMSYACSYGLTEWVNNLGLKHAFINSGFALFGSMGTFIVMRYTGPWWRNKLKHKYWRIVEDMRAKRGSLH</sequence>
<feature type="transmembrane region" description="Helical" evidence="5">
    <location>
        <begin position="481"/>
        <end position="500"/>
    </location>
</feature>
<dbReference type="Pfam" id="PF07690">
    <property type="entry name" value="MFS_1"/>
    <property type="match status" value="1"/>
</dbReference>
<evidence type="ECO:0000256" key="4">
    <source>
        <dbReference type="ARBA" id="ARBA00023136"/>
    </source>
</evidence>
<feature type="transmembrane region" description="Helical" evidence="5">
    <location>
        <begin position="512"/>
        <end position="534"/>
    </location>
</feature>
<organism evidence="6">
    <name type="scientific">Cyberlindnera fabianii</name>
    <name type="common">Yeast</name>
    <name type="synonym">Hansenula fabianii</name>
    <dbReference type="NCBI Taxonomy" id="36022"/>
    <lineage>
        <taxon>Eukaryota</taxon>
        <taxon>Fungi</taxon>
        <taxon>Dikarya</taxon>
        <taxon>Ascomycota</taxon>
        <taxon>Saccharomycotina</taxon>
        <taxon>Saccharomycetes</taxon>
        <taxon>Phaffomycetales</taxon>
        <taxon>Phaffomycetaceae</taxon>
        <taxon>Cyberlindnera</taxon>
    </lineage>
</organism>
<reference evidence="6" key="1">
    <citation type="journal article" date="2014" name="Genome Announc.">
        <title>Genome sequence of the yeast Cyberlindnera fabianii (Hansenula fabianii).</title>
        <authorList>
            <person name="Freel K.C."/>
            <person name="Sarilar V."/>
            <person name="Neuveglise C."/>
            <person name="Devillers H."/>
            <person name="Friedrich A."/>
            <person name="Schacherer J."/>
        </authorList>
    </citation>
    <scope>NUCLEOTIDE SEQUENCE</scope>
    <source>
        <strain evidence="6">YJS4271</strain>
    </source>
</reference>
<dbReference type="GO" id="GO:0022857">
    <property type="term" value="F:transmembrane transporter activity"/>
    <property type="evidence" value="ECO:0007669"/>
    <property type="project" value="InterPro"/>
</dbReference>
<feature type="transmembrane region" description="Helical" evidence="5">
    <location>
        <begin position="57"/>
        <end position="81"/>
    </location>
</feature>
<feature type="transmembrane region" description="Helical" evidence="5">
    <location>
        <begin position="418"/>
        <end position="437"/>
    </location>
</feature>
<evidence type="ECO:0000256" key="5">
    <source>
        <dbReference type="SAM" id="Phobius"/>
    </source>
</evidence>
<keyword evidence="4 5" id="KW-0472">Membrane</keyword>
<dbReference type="InterPro" id="IPR036259">
    <property type="entry name" value="MFS_trans_sf"/>
</dbReference>
<dbReference type="OrthoDB" id="5215911at2759"/>
<feature type="transmembrane region" description="Helical" evidence="5">
    <location>
        <begin position="443"/>
        <end position="469"/>
    </location>
</feature>
<feature type="transmembrane region" description="Helical" evidence="5">
    <location>
        <begin position="338"/>
        <end position="356"/>
    </location>
</feature>
<evidence type="ECO:0000256" key="3">
    <source>
        <dbReference type="ARBA" id="ARBA00022989"/>
    </source>
</evidence>
<evidence type="ECO:0000313" key="6">
    <source>
        <dbReference type="EMBL" id="CDR45988.1"/>
    </source>
</evidence>
<dbReference type="SUPFAM" id="SSF103473">
    <property type="entry name" value="MFS general substrate transporter"/>
    <property type="match status" value="1"/>
</dbReference>
<comment type="subcellular location">
    <subcellularLocation>
        <location evidence="1">Membrane</location>
        <topology evidence="1">Multi-pass membrane protein</topology>
    </subcellularLocation>
</comment>
<evidence type="ECO:0000256" key="1">
    <source>
        <dbReference type="ARBA" id="ARBA00004141"/>
    </source>
</evidence>
<dbReference type="PANTHER" id="PTHR23502:SF30">
    <property type="entry name" value="TRANSPORTER, PUTATIVE (AFU_ORTHOLOGUE AFUA_8G04702)-RELATED"/>
    <property type="match status" value="1"/>
</dbReference>
<keyword evidence="2 5" id="KW-0812">Transmembrane</keyword>
<feature type="transmembrane region" description="Helical" evidence="5">
    <location>
        <begin position="376"/>
        <end position="397"/>
    </location>
</feature>
<name>A0A061BDM3_CYBFA</name>
<dbReference type="EMBL" id="LK052906">
    <property type="protein sequence ID" value="CDR45988.1"/>
    <property type="molecule type" value="Genomic_DNA"/>
</dbReference>
<feature type="transmembrane region" description="Helical" evidence="5">
    <location>
        <begin position="101"/>
        <end position="118"/>
    </location>
</feature>
<dbReference type="InterPro" id="IPR011701">
    <property type="entry name" value="MFS"/>
</dbReference>
<dbReference type="AlphaFoldDB" id="A0A061BDM3"/>